<evidence type="ECO:0000256" key="1">
    <source>
        <dbReference type="ARBA" id="ARBA00009347"/>
    </source>
</evidence>
<dbReference type="Proteomes" id="UP000777438">
    <property type="component" value="Unassembled WGS sequence"/>
</dbReference>
<organism evidence="6 7">
    <name type="scientific">Thelonectria olida</name>
    <dbReference type="NCBI Taxonomy" id="1576542"/>
    <lineage>
        <taxon>Eukaryota</taxon>
        <taxon>Fungi</taxon>
        <taxon>Dikarya</taxon>
        <taxon>Ascomycota</taxon>
        <taxon>Pezizomycotina</taxon>
        <taxon>Sordariomycetes</taxon>
        <taxon>Hypocreomycetidae</taxon>
        <taxon>Hypocreales</taxon>
        <taxon>Nectriaceae</taxon>
        <taxon>Thelonectria</taxon>
    </lineage>
</organism>
<dbReference type="GO" id="GO:0005737">
    <property type="term" value="C:cytoplasm"/>
    <property type="evidence" value="ECO:0007669"/>
    <property type="project" value="TreeGrafter"/>
</dbReference>
<keyword evidence="4" id="KW-0560">Oxidoreductase</keyword>
<dbReference type="PANTHER" id="PTHR48083">
    <property type="entry name" value="MEDIUM-CHAIN SPECIFIC ACYL-COA DEHYDROGENASE, MITOCHONDRIAL-RELATED"/>
    <property type="match status" value="1"/>
</dbReference>
<dbReference type="InterPro" id="IPR009075">
    <property type="entry name" value="AcylCo_DH/oxidase_C"/>
</dbReference>
<feature type="non-terminal residue" evidence="6">
    <location>
        <position position="1"/>
    </location>
</feature>
<dbReference type="GO" id="GO:0003995">
    <property type="term" value="F:acyl-CoA dehydrogenase activity"/>
    <property type="evidence" value="ECO:0007669"/>
    <property type="project" value="TreeGrafter"/>
</dbReference>
<evidence type="ECO:0000313" key="6">
    <source>
        <dbReference type="EMBL" id="KAH6880344.1"/>
    </source>
</evidence>
<keyword evidence="7" id="KW-1185">Reference proteome</keyword>
<keyword evidence="2" id="KW-0285">Flavoprotein</keyword>
<dbReference type="PANTHER" id="PTHR48083:SF13">
    <property type="entry name" value="ACYL-COA DEHYDROGENASE FAMILY MEMBER 11"/>
    <property type="match status" value="1"/>
</dbReference>
<evidence type="ECO:0000313" key="7">
    <source>
        <dbReference type="Proteomes" id="UP000777438"/>
    </source>
</evidence>
<evidence type="ECO:0000256" key="3">
    <source>
        <dbReference type="ARBA" id="ARBA00022827"/>
    </source>
</evidence>
<evidence type="ECO:0000256" key="2">
    <source>
        <dbReference type="ARBA" id="ARBA00022630"/>
    </source>
</evidence>
<comment type="similarity">
    <text evidence="1">Belongs to the acyl-CoA dehydrogenase family.</text>
</comment>
<gene>
    <name evidence="6" type="ORF">B0T10DRAFT_412076</name>
</gene>
<dbReference type="InterPro" id="IPR050741">
    <property type="entry name" value="Acyl-CoA_dehydrogenase"/>
</dbReference>
<dbReference type="InterPro" id="IPR009100">
    <property type="entry name" value="AcylCoA_DH/oxidase_NM_dom_sf"/>
</dbReference>
<accession>A0A9P9AN30</accession>
<feature type="domain" description="Acyl-CoA dehydrogenase/oxidase C-terminal" evidence="5">
    <location>
        <begin position="79"/>
        <end position="230"/>
    </location>
</feature>
<dbReference type="Pfam" id="PF00441">
    <property type="entry name" value="Acyl-CoA_dh_1"/>
    <property type="match status" value="1"/>
</dbReference>
<reference evidence="6 7" key="1">
    <citation type="journal article" date="2021" name="Nat. Commun.">
        <title>Genetic determinants of endophytism in the Arabidopsis root mycobiome.</title>
        <authorList>
            <person name="Mesny F."/>
            <person name="Miyauchi S."/>
            <person name="Thiergart T."/>
            <person name="Pickel B."/>
            <person name="Atanasova L."/>
            <person name="Karlsson M."/>
            <person name="Huettel B."/>
            <person name="Barry K.W."/>
            <person name="Haridas S."/>
            <person name="Chen C."/>
            <person name="Bauer D."/>
            <person name="Andreopoulos W."/>
            <person name="Pangilinan J."/>
            <person name="LaButti K."/>
            <person name="Riley R."/>
            <person name="Lipzen A."/>
            <person name="Clum A."/>
            <person name="Drula E."/>
            <person name="Henrissat B."/>
            <person name="Kohler A."/>
            <person name="Grigoriev I.V."/>
            <person name="Martin F.M."/>
            <person name="Hacquard S."/>
        </authorList>
    </citation>
    <scope>NUCLEOTIDE SEQUENCE [LARGE SCALE GENOMIC DNA]</scope>
    <source>
        <strain evidence="6 7">MPI-CAGE-CH-0241</strain>
    </source>
</reference>
<dbReference type="Gene3D" id="2.40.110.10">
    <property type="entry name" value="Butyryl-CoA Dehydrogenase, subunit A, domain 2"/>
    <property type="match status" value="1"/>
</dbReference>
<comment type="caution">
    <text evidence="6">The sequence shown here is derived from an EMBL/GenBank/DDBJ whole genome shotgun (WGS) entry which is preliminary data.</text>
</comment>
<dbReference type="GO" id="GO:0033539">
    <property type="term" value="P:fatty acid beta-oxidation using acyl-CoA dehydrogenase"/>
    <property type="evidence" value="ECO:0007669"/>
    <property type="project" value="TreeGrafter"/>
</dbReference>
<proteinExistence type="inferred from homology"/>
<dbReference type="InterPro" id="IPR046373">
    <property type="entry name" value="Acyl-CoA_Oxase/DH_mid-dom_sf"/>
</dbReference>
<dbReference type="EMBL" id="JAGPYM010000026">
    <property type="protein sequence ID" value="KAH6880344.1"/>
    <property type="molecule type" value="Genomic_DNA"/>
</dbReference>
<name>A0A9P9AN30_9HYPO</name>
<sequence>SSGAGDARCELYIGMGKANPKCPNPHRQQSVIFVPARTAGITVHRMLSVFGYDNAPHGHGHISFHNVRIPASNLVLGEGRGFEIIQGRLGPGRIHHTMRCIGAAERALDLTLARIYDPAKTPSGKMLHEHGLVISQVAQARIEIDPCRLVVLNAAIKIDNEGAKLGMKEIAEAKIAVPQMLGRVLDNAIQVYGGAGVSQDTPLAYMWASARTMRLVDGPDEVHILQLGKREGRRAGIIRDRLRAQKVLEETMFEQYRLNKVDALDMGWTSETKPKL</sequence>
<dbReference type="SUPFAM" id="SSF47203">
    <property type="entry name" value="Acyl-CoA dehydrogenase C-terminal domain-like"/>
    <property type="match status" value="1"/>
</dbReference>
<dbReference type="Gene3D" id="1.20.140.10">
    <property type="entry name" value="Butyryl-CoA Dehydrogenase, subunit A, domain 3"/>
    <property type="match status" value="1"/>
</dbReference>
<keyword evidence="3" id="KW-0274">FAD</keyword>
<dbReference type="SUPFAM" id="SSF56645">
    <property type="entry name" value="Acyl-CoA dehydrogenase NM domain-like"/>
    <property type="match status" value="1"/>
</dbReference>
<dbReference type="OrthoDB" id="434771at2759"/>
<dbReference type="AlphaFoldDB" id="A0A9P9AN30"/>
<evidence type="ECO:0000256" key="4">
    <source>
        <dbReference type="ARBA" id="ARBA00023002"/>
    </source>
</evidence>
<evidence type="ECO:0000259" key="5">
    <source>
        <dbReference type="Pfam" id="PF00441"/>
    </source>
</evidence>
<dbReference type="InterPro" id="IPR036250">
    <property type="entry name" value="AcylCo_DH-like_C"/>
</dbReference>
<protein>
    <submittedName>
        <fullName evidence="6">Acyl-CoA dehydrogenase/oxidase C-terminal</fullName>
    </submittedName>
</protein>